<evidence type="ECO:0008006" key="4">
    <source>
        <dbReference type="Google" id="ProtNLM"/>
    </source>
</evidence>
<comment type="caution">
    <text evidence="2">The sequence shown here is derived from an EMBL/GenBank/DDBJ whole genome shotgun (WGS) entry which is preliminary data.</text>
</comment>
<accession>A0A0J1B8W6</accession>
<organism evidence="2 3">
    <name type="scientific">Rhodopirellula islandica</name>
    <dbReference type="NCBI Taxonomy" id="595434"/>
    <lineage>
        <taxon>Bacteria</taxon>
        <taxon>Pseudomonadati</taxon>
        <taxon>Planctomycetota</taxon>
        <taxon>Planctomycetia</taxon>
        <taxon>Pirellulales</taxon>
        <taxon>Pirellulaceae</taxon>
        <taxon>Rhodopirellula</taxon>
    </lineage>
</organism>
<proteinExistence type="predicted"/>
<dbReference type="OrthoDB" id="9816971at2"/>
<dbReference type="AlphaFoldDB" id="A0A0J1B8W6"/>
<feature type="chain" id="PRO_5005247935" description="Signal peptide and transmembrane protein" evidence="1">
    <location>
        <begin position="28"/>
        <end position="768"/>
    </location>
</feature>
<dbReference type="RefSeq" id="WP_047815809.1">
    <property type="nucleotide sequence ID" value="NZ_LECT01000038.1"/>
</dbReference>
<keyword evidence="3" id="KW-1185">Reference proteome</keyword>
<gene>
    <name evidence="2" type="ORF">RISK_004587</name>
</gene>
<feature type="signal peptide" evidence="1">
    <location>
        <begin position="1"/>
        <end position="27"/>
    </location>
</feature>
<dbReference type="EMBL" id="LECT01000038">
    <property type="protein sequence ID" value="KLU03275.1"/>
    <property type="molecule type" value="Genomic_DNA"/>
</dbReference>
<evidence type="ECO:0000313" key="2">
    <source>
        <dbReference type="EMBL" id="KLU03275.1"/>
    </source>
</evidence>
<name>A0A0J1B8W6_RHOIS</name>
<dbReference type="PATRIC" id="fig|595434.4.peg.4358"/>
<evidence type="ECO:0000256" key="1">
    <source>
        <dbReference type="SAM" id="SignalP"/>
    </source>
</evidence>
<keyword evidence="1" id="KW-0732">Signal</keyword>
<evidence type="ECO:0000313" key="3">
    <source>
        <dbReference type="Proteomes" id="UP000036367"/>
    </source>
</evidence>
<dbReference type="Proteomes" id="UP000036367">
    <property type="component" value="Unassembled WGS sequence"/>
</dbReference>
<sequence>MLLPKCSRIALLAVALFTSVNGTAAHAQSTAPSIQVGLPPSLQFASEDASFYYALLNNRLKWDAVAENATVQRLLAMPVVQRGIADARDKILSDIQNDLDGADTPAWVRSSYEFWSSEEGQAYLPTIADLASREVFVFADKSLAEQYAAFNRMMSEQLSEIDLDRDASSDELEPFNSLTDSPENKDFLDSLQIPRIVAGAKMSGAPEQQRTRELLNMLEEKFRNELLQLSEAENQYILDSLDHQNVGQADERWVMQLTGDDFPWDAAIQRMSVDAEPEEIAELEERFATIRERTAGKSVVLSIGFADGYLYASVGHDREVVAPAKVERPLYRRDVFQPLLENRGKAFSGVGYQTSTLKQQTSWVTQWSMYLQLIPTFAEKMLSDSELDPLSYQPLLANLHEDAEMLLADLNRLYNPLGEELTFAFFFKGGIAGYQYHHHTNPIRVQAQPLKSLQHIGENPALFSAAADWDDDGTLDKWLNRIQERAKQAMDLAAESGGASPTSEMDPAIAAGLSELFLATKDDLLPSVGKEAAFVLDFEQRSRQWHPIVPPSADALPFPAPALVYELNDAERHRRAWRRYFDTINPLFAAFGPLMGLPPGQGLPEATESAIPGGVYLQVPGVPMLGADPQFSPGLALTSDWAVYTLFQGQATNFVQANSPSFPPPLNDLNRPLIAAGHIDLLQFADAAQAWMKDVMPMVRQINRNQGPPGLDAEPSNTPNMEETAELVAIAIDLLRQIPSYTHATYVQDNSVVTQYVIKVPTLQPAAK</sequence>
<reference evidence="2" key="1">
    <citation type="submission" date="2015-05" db="EMBL/GenBank/DDBJ databases">
        <title>Permanent draft genome of Rhodopirellula islandicus K833.</title>
        <authorList>
            <person name="Kizina J."/>
            <person name="Richter M."/>
            <person name="Glockner F.O."/>
            <person name="Harder J."/>
        </authorList>
    </citation>
    <scope>NUCLEOTIDE SEQUENCE [LARGE SCALE GENOMIC DNA]</scope>
    <source>
        <strain evidence="2">K833</strain>
    </source>
</reference>
<protein>
    <recommendedName>
        <fullName evidence="4">Signal peptide and transmembrane protein</fullName>
    </recommendedName>
</protein>